<dbReference type="GO" id="GO:0051539">
    <property type="term" value="F:4 iron, 4 sulfur cluster binding"/>
    <property type="evidence" value="ECO:0007669"/>
    <property type="project" value="UniProtKB-KW"/>
</dbReference>
<keyword evidence="15" id="KW-1185">Reference proteome</keyword>
<evidence type="ECO:0000256" key="9">
    <source>
        <dbReference type="ARBA" id="ARBA00023002"/>
    </source>
</evidence>
<dbReference type="GO" id="GO:0016491">
    <property type="term" value="F:oxidoreductase activity"/>
    <property type="evidence" value="ECO:0007669"/>
    <property type="project" value="UniProtKB-KW"/>
</dbReference>
<evidence type="ECO:0000256" key="7">
    <source>
        <dbReference type="ARBA" id="ARBA00022723"/>
    </source>
</evidence>
<evidence type="ECO:0000256" key="4">
    <source>
        <dbReference type="ARBA" id="ARBA00010312"/>
    </source>
</evidence>
<evidence type="ECO:0000256" key="2">
    <source>
        <dbReference type="ARBA" id="ARBA00001966"/>
    </source>
</evidence>
<dbReference type="GO" id="GO:0043546">
    <property type="term" value="F:molybdopterin cofactor binding"/>
    <property type="evidence" value="ECO:0007669"/>
    <property type="project" value="InterPro"/>
</dbReference>
<sequence length="1036" mass="114068">MLRKKTNGVARRPQRTSILSEVGGKTIDRRAFLRGSGLAIGGLAAIGATGGTVTRANAAAAANAAVNTVKSVCTHCSVGCTVVAEVSDGVWVGQEPGWDSPFNLGAHCAKGASVREHAHGERRLKYPMKKEGGEWKRISWEQAINEIGDGMMSIREESGPDSVYWLGSAKHNNEQAYLFRKFAAYWGTNNVDHQARICHSTTVAGVANTWGYGAMTNSYNDIHNSQAIFIIGGNPAEAHPVSLLHVLKAKEQNNAPLIVCDPRFTRTAAHADEYVRFRPGTDVALVWGILWHIFENGWEDKEFIRTRVWGMDQIKDEVAKWTPEEVERVTGTPGSQLERVARTLANNRPGTVIWCMGGTQHTNGNNNTRAYCILQLALGNMGTSGGGTNIFRGHDNVQGATDLGVLSHTLPGYYGLSAGAWGHWSRVWGEDPEWLAGRFVTTKTKDGKDTSLQNLSGIPVSRWIDGVLEDPENMDNPNKVRAMVLWGHAPNSQTRMTEMKTAMEQLDMLVVVDPYPTVSAVLHDRTDGVYLLPACTQFETYGSVTASNRSIQWREKVVDPLFESKSDHEIIGLFAQKFGFHDRMFRNIGIEDDGVTPNIEDTLREINRGMWTIGYTGQSPERLKMHMENQHTFDRTTLKAVGGPADGDYYGLPWPSWGTPEMKHPGTPNLYDMSKPVAEGGLTFRARFGVERDGDNLLAEGVYSVGSEIQDGYPEFTYQMLVDLGWDSDLTEEEKRVMGRVAGVEGIDEDASVGNQDDGEEAQNAVPTEGGQTEEVQDTAEAQNLAQPNGEQGANEEVGEQAMSPFPSDFNAKVAEVNWKTDLSGGIQRVAIKHGCAPFGNAKARAVVWTFPDPVPLHREPLYTSRRDLVADYPTYEDRHAYRLPTLYASIQKNDFSKDFPIVLTSGRLVEYEGGGDETRSNPWLAELQQDMFVEINPRDANNLGVRDGEQVWVEGPEGGKVKVMAMVTNRVGEGVAFMPFHFGGHFQGEDQRSKYPDGADPYVLGESTNTAQTYGYDSVTQMQETKATLCKISAA</sequence>
<evidence type="ECO:0000256" key="3">
    <source>
        <dbReference type="ARBA" id="ARBA00004196"/>
    </source>
</evidence>
<evidence type="ECO:0000256" key="6">
    <source>
        <dbReference type="ARBA" id="ARBA00022505"/>
    </source>
</evidence>
<dbReference type="OrthoDB" id="9816402at2"/>
<dbReference type="RefSeq" id="WP_057795130.1">
    <property type="nucleotide sequence ID" value="NZ_LAXJ01000019.1"/>
</dbReference>
<feature type="compositionally biased region" description="Polar residues" evidence="12">
    <location>
        <begin position="780"/>
        <end position="792"/>
    </location>
</feature>
<keyword evidence="7" id="KW-0479">Metal-binding</keyword>
<dbReference type="PIRSF" id="PIRSF036643">
    <property type="entry name" value="FDH_alpha"/>
    <property type="match status" value="1"/>
</dbReference>
<dbReference type="PROSITE" id="PS00551">
    <property type="entry name" value="MOLYBDOPTERIN_PROK_1"/>
    <property type="match status" value="1"/>
</dbReference>
<evidence type="ECO:0000256" key="12">
    <source>
        <dbReference type="SAM" id="MobiDB-lite"/>
    </source>
</evidence>
<keyword evidence="11" id="KW-0411">Iron-sulfur</keyword>
<evidence type="ECO:0000259" key="13">
    <source>
        <dbReference type="PROSITE" id="PS51669"/>
    </source>
</evidence>
<accession>A0A0T5NRP4</accession>
<dbReference type="Pfam" id="PF04879">
    <property type="entry name" value="Molybdop_Fe4S4"/>
    <property type="match status" value="1"/>
</dbReference>
<dbReference type="CDD" id="cd02792">
    <property type="entry name" value="MopB_CT_Formate-Dh-Na-like"/>
    <property type="match status" value="1"/>
</dbReference>
<dbReference type="GO" id="GO:0009055">
    <property type="term" value="F:electron transfer activity"/>
    <property type="evidence" value="ECO:0007669"/>
    <property type="project" value="TreeGrafter"/>
</dbReference>
<feature type="compositionally biased region" description="Acidic residues" evidence="12">
    <location>
        <begin position="748"/>
        <end position="761"/>
    </location>
</feature>
<dbReference type="PANTHER" id="PTHR43598">
    <property type="entry name" value="TUNGSTEN-CONTAINING FORMYLMETHANOFURAN DEHYDROGENASE 2 SUBUNIT B"/>
    <property type="match status" value="1"/>
</dbReference>
<dbReference type="STRING" id="1641875.XM53_16030"/>
<feature type="domain" description="4Fe-4S Mo/W bis-MGD-type" evidence="13">
    <location>
        <begin position="66"/>
        <end position="122"/>
    </location>
</feature>
<keyword evidence="5" id="KW-0004">4Fe-4S</keyword>
<dbReference type="InterPro" id="IPR009010">
    <property type="entry name" value="Asp_de-COase-like_dom_sf"/>
</dbReference>
<dbReference type="Pfam" id="PF00384">
    <property type="entry name" value="Molybdopterin"/>
    <property type="match status" value="1"/>
</dbReference>
<keyword evidence="6" id="KW-0500">Molybdenum</keyword>
<gene>
    <name evidence="14" type="ORF">XM53_16030</name>
</gene>
<dbReference type="GO" id="GO:0030313">
    <property type="term" value="C:cell envelope"/>
    <property type="evidence" value="ECO:0007669"/>
    <property type="project" value="UniProtKB-SubCell"/>
</dbReference>
<comment type="similarity">
    <text evidence="4">Belongs to the prokaryotic molybdopterin-containing oxidoreductase family.</text>
</comment>
<comment type="caution">
    <text evidence="14">The sequence shown here is derived from an EMBL/GenBank/DDBJ whole genome shotgun (WGS) entry which is preliminary data.</text>
</comment>
<name>A0A0T5NRP4_9RHOB</name>
<protein>
    <submittedName>
        <fullName evidence="14">Formate dehydrogenase</fullName>
    </submittedName>
</protein>
<dbReference type="FunFam" id="2.20.25.90:FF:000006">
    <property type="entry name" value="Formate dehydrogenase alpha subunit"/>
    <property type="match status" value="1"/>
</dbReference>
<keyword evidence="8" id="KW-0732">Signal</keyword>
<comment type="subcellular location">
    <subcellularLocation>
        <location evidence="3">Cell envelope</location>
    </subcellularLocation>
</comment>
<dbReference type="PATRIC" id="fig|1641875.4.peg.1020"/>
<evidence type="ECO:0000256" key="1">
    <source>
        <dbReference type="ARBA" id="ARBA00001942"/>
    </source>
</evidence>
<evidence type="ECO:0000313" key="15">
    <source>
        <dbReference type="Proteomes" id="UP000051295"/>
    </source>
</evidence>
<dbReference type="SUPFAM" id="SSF53706">
    <property type="entry name" value="Formate dehydrogenase/DMSO reductase, domains 1-3"/>
    <property type="match status" value="1"/>
</dbReference>
<proteinExistence type="inferred from homology"/>
<dbReference type="InterPro" id="IPR027467">
    <property type="entry name" value="MopterinOxRdtase_cofactor_BS"/>
</dbReference>
<dbReference type="Gene3D" id="3.40.50.740">
    <property type="match status" value="1"/>
</dbReference>
<organism evidence="14 15">
    <name type="scientific">Roseovarius atlanticus</name>
    <dbReference type="NCBI Taxonomy" id="1641875"/>
    <lineage>
        <taxon>Bacteria</taxon>
        <taxon>Pseudomonadati</taxon>
        <taxon>Pseudomonadota</taxon>
        <taxon>Alphaproteobacteria</taxon>
        <taxon>Rhodobacterales</taxon>
        <taxon>Roseobacteraceae</taxon>
        <taxon>Roseovarius</taxon>
    </lineage>
</organism>
<dbReference type="Gene3D" id="3.40.228.10">
    <property type="entry name" value="Dimethylsulfoxide Reductase, domain 2"/>
    <property type="match status" value="1"/>
</dbReference>
<keyword evidence="9" id="KW-0560">Oxidoreductase</keyword>
<dbReference type="Pfam" id="PF01568">
    <property type="entry name" value="Molydop_binding"/>
    <property type="match status" value="1"/>
</dbReference>
<evidence type="ECO:0000313" key="14">
    <source>
        <dbReference type="EMBL" id="KRS11456.1"/>
    </source>
</evidence>
<dbReference type="InterPro" id="IPR006963">
    <property type="entry name" value="Mopterin_OxRdtase_4Fe-4S_dom"/>
</dbReference>
<dbReference type="SMART" id="SM00926">
    <property type="entry name" value="Molybdop_Fe4S4"/>
    <property type="match status" value="1"/>
</dbReference>
<reference evidence="14 15" key="1">
    <citation type="submission" date="2015-04" db="EMBL/GenBank/DDBJ databases">
        <title>The draft genome sequence of Roseovarius sp.R12b.</title>
        <authorList>
            <person name="Li G."/>
            <person name="Lai Q."/>
            <person name="Shao Z."/>
            <person name="Yan P."/>
        </authorList>
    </citation>
    <scope>NUCLEOTIDE SEQUENCE [LARGE SCALE GENOMIC DNA]</scope>
    <source>
        <strain evidence="14 15">R12B</strain>
    </source>
</reference>
<evidence type="ECO:0000256" key="10">
    <source>
        <dbReference type="ARBA" id="ARBA00023004"/>
    </source>
</evidence>
<evidence type="ECO:0000256" key="5">
    <source>
        <dbReference type="ARBA" id="ARBA00022485"/>
    </source>
</evidence>
<dbReference type="FunFam" id="3.40.228.10:FF:000002">
    <property type="entry name" value="Formate dehydrogenase subunit alpha"/>
    <property type="match status" value="1"/>
</dbReference>
<dbReference type="Gene3D" id="2.40.40.20">
    <property type="match status" value="1"/>
</dbReference>
<dbReference type="Proteomes" id="UP000051295">
    <property type="component" value="Unassembled WGS sequence"/>
</dbReference>
<feature type="region of interest" description="Disordered" evidence="12">
    <location>
        <begin position="748"/>
        <end position="806"/>
    </location>
</feature>
<dbReference type="PANTHER" id="PTHR43598:SF1">
    <property type="entry name" value="FORMATE DEHYDROGENASE-O MAJOR SUBUNIT"/>
    <property type="match status" value="1"/>
</dbReference>
<dbReference type="AlphaFoldDB" id="A0A0T5NRP4"/>
<dbReference type="Gene3D" id="2.20.25.90">
    <property type="entry name" value="ADC-like domains"/>
    <property type="match status" value="1"/>
</dbReference>
<dbReference type="InterPro" id="IPR006311">
    <property type="entry name" value="TAT_signal"/>
</dbReference>
<dbReference type="EMBL" id="LAXJ01000019">
    <property type="protein sequence ID" value="KRS11456.1"/>
    <property type="molecule type" value="Genomic_DNA"/>
</dbReference>
<dbReference type="InterPro" id="IPR006656">
    <property type="entry name" value="Mopterin_OxRdtase"/>
</dbReference>
<dbReference type="FunFam" id="2.40.40.20:FF:000013">
    <property type="entry name" value="Dimethyl sulfoxide reductase subunit A"/>
    <property type="match status" value="1"/>
</dbReference>
<comment type="cofactor">
    <cofactor evidence="2">
        <name>[4Fe-4S] cluster</name>
        <dbReference type="ChEBI" id="CHEBI:49883"/>
    </cofactor>
</comment>
<dbReference type="SUPFAM" id="SSF50692">
    <property type="entry name" value="ADC-like"/>
    <property type="match status" value="1"/>
</dbReference>
<dbReference type="PROSITE" id="PS51669">
    <property type="entry name" value="4FE4S_MOW_BIS_MGD"/>
    <property type="match status" value="1"/>
</dbReference>
<evidence type="ECO:0000256" key="11">
    <source>
        <dbReference type="ARBA" id="ARBA00023014"/>
    </source>
</evidence>
<comment type="cofactor">
    <cofactor evidence="1">
        <name>Mo-bis(molybdopterin guanine dinucleotide)</name>
        <dbReference type="ChEBI" id="CHEBI:60539"/>
    </cofactor>
</comment>
<keyword evidence="10" id="KW-0408">Iron</keyword>
<dbReference type="InterPro" id="IPR006657">
    <property type="entry name" value="MoPterin_dinucl-bd_dom"/>
</dbReference>
<dbReference type="GO" id="GO:0009061">
    <property type="term" value="P:anaerobic respiration"/>
    <property type="evidence" value="ECO:0007669"/>
    <property type="project" value="TreeGrafter"/>
</dbReference>
<dbReference type="PROSITE" id="PS51318">
    <property type="entry name" value="TAT"/>
    <property type="match status" value="1"/>
</dbReference>
<dbReference type="GO" id="GO:0030151">
    <property type="term" value="F:molybdenum ion binding"/>
    <property type="evidence" value="ECO:0007669"/>
    <property type="project" value="TreeGrafter"/>
</dbReference>
<evidence type="ECO:0000256" key="8">
    <source>
        <dbReference type="ARBA" id="ARBA00022729"/>
    </source>
</evidence>